<dbReference type="NCBIfam" id="NF003815">
    <property type="entry name" value="PRK05406.1-4"/>
    <property type="match status" value="1"/>
</dbReference>
<keyword evidence="1" id="KW-0547">Nucleotide-binding</keyword>
<evidence type="ECO:0000313" key="2">
    <source>
        <dbReference type="EMBL" id="PXX80817.1"/>
    </source>
</evidence>
<keyword evidence="3" id="KW-1185">Reference proteome</keyword>
<dbReference type="PANTHER" id="PTHR30292:SF0">
    <property type="entry name" value="5-OXOPROLINASE SUBUNIT A"/>
    <property type="match status" value="1"/>
</dbReference>
<dbReference type="NCBIfam" id="NF003814">
    <property type="entry name" value="PRK05406.1-3"/>
    <property type="match status" value="1"/>
</dbReference>
<dbReference type="Gene3D" id="3.20.20.370">
    <property type="entry name" value="Glycoside hydrolase/deacetylase"/>
    <property type="match status" value="1"/>
</dbReference>
<dbReference type="PANTHER" id="PTHR30292">
    <property type="entry name" value="UNCHARACTERIZED PROTEIN YBGL-RELATED"/>
    <property type="match status" value="1"/>
</dbReference>
<gene>
    <name evidence="1" type="primary">pxpA</name>
    <name evidence="2" type="ORF">DFR34_103160</name>
</gene>
<protein>
    <recommendedName>
        <fullName evidence="1">5-oxoprolinase subunit A</fullName>
        <shortName evidence="1">5-OPase subunit A</shortName>
        <ecNumber evidence="1">3.5.2.9</ecNumber>
    </recommendedName>
    <alternativeName>
        <fullName evidence="1">5-oxoprolinase (ATP-hydrolyzing) subunit A</fullName>
    </alternativeName>
</protein>
<name>A0A318LGM5_9NEIS</name>
<reference evidence="2 3" key="1">
    <citation type="submission" date="2018-05" db="EMBL/GenBank/DDBJ databases">
        <title>Genomic Encyclopedia of Type Strains, Phase IV (KMG-IV): sequencing the most valuable type-strain genomes for metagenomic binning, comparative biology and taxonomic classification.</title>
        <authorList>
            <person name="Goeker M."/>
        </authorList>
    </citation>
    <scope>NUCLEOTIDE SEQUENCE [LARGE SCALE GENOMIC DNA]</scope>
    <source>
        <strain evidence="2 3">DSM 29661</strain>
    </source>
</reference>
<dbReference type="InterPro" id="IPR005501">
    <property type="entry name" value="LamB/YcsF/PxpA-like"/>
</dbReference>
<comment type="catalytic activity">
    <reaction evidence="1">
        <text>5-oxo-L-proline + ATP + 2 H2O = L-glutamate + ADP + phosphate + H(+)</text>
        <dbReference type="Rhea" id="RHEA:10348"/>
        <dbReference type="ChEBI" id="CHEBI:15377"/>
        <dbReference type="ChEBI" id="CHEBI:15378"/>
        <dbReference type="ChEBI" id="CHEBI:29985"/>
        <dbReference type="ChEBI" id="CHEBI:30616"/>
        <dbReference type="ChEBI" id="CHEBI:43474"/>
        <dbReference type="ChEBI" id="CHEBI:58402"/>
        <dbReference type="ChEBI" id="CHEBI:456216"/>
        <dbReference type="EC" id="3.5.2.9"/>
    </reaction>
</comment>
<dbReference type="GO" id="GO:0005524">
    <property type="term" value="F:ATP binding"/>
    <property type="evidence" value="ECO:0007669"/>
    <property type="project" value="UniProtKB-UniRule"/>
</dbReference>
<comment type="caution">
    <text evidence="2">The sequence shown here is derived from an EMBL/GenBank/DDBJ whole genome shotgun (WGS) entry which is preliminary data.</text>
</comment>
<dbReference type="HAMAP" id="MF_00691">
    <property type="entry name" value="PxpA"/>
    <property type="match status" value="1"/>
</dbReference>
<comment type="similarity">
    <text evidence="1">Belongs to the LamB/PxpA family.</text>
</comment>
<dbReference type="InterPro" id="IPR011330">
    <property type="entry name" value="Glyco_hydro/deAcase_b/a-brl"/>
</dbReference>
<dbReference type="EMBL" id="QJKI01000003">
    <property type="protein sequence ID" value="PXX80817.1"/>
    <property type="molecule type" value="Genomic_DNA"/>
</dbReference>
<organism evidence="2 3">
    <name type="scientific">Rivihabitans pingtungensis</name>
    <dbReference type="NCBI Taxonomy" id="1054498"/>
    <lineage>
        <taxon>Bacteria</taxon>
        <taxon>Pseudomonadati</taxon>
        <taxon>Pseudomonadota</taxon>
        <taxon>Betaproteobacteria</taxon>
        <taxon>Neisseriales</taxon>
        <taxon>Aquaspirillaceae</taxon>
        <taxon>Rivihabitans</taxon>
    </lineage>
</organism>
<dbReference type="GO" id="GO:0005975">
    <property type="term" value="P:carbohydrate metabolic process"/>
    <property type="evidence" value="ECO:0007669"/>
    <property type="project" value="InterPro"/>
</dbReference>
<dbReference type="AlphaFoldDB" id="A0A318LGM5"/>
<dbReference type="CDD" id="cd10787">
    <property type="entry name" value="LamB_YcsF_like"/>
    <property type="match status" value="1"/>
</dbReference>
<keyword evidence="1" id="KW-0067">ATP-binding</keyword>
<dbReference type="Proteomes" id="UP000247555">
    <property type="component" value="Unassembled WGS sequence"/>
</dbReference>
<evidence type="ECO:0000313" key="3">
    <source>
        <dbReference type="Proteomes" id="UP000247555"/>
    </source>
</evidence>
<dbReference type="RefSeq" id="WP_110389848.1">
    <property type="nucleotide sequence ID" value="NZ_DAIMVG010000102.1"/>
</dbReference>
<dbReference type="EC" id="3.5.2.9" evidence="1"/>
<dbReference type="OrthoDB" id="9773478at2"/>
<evidence type="ECO:0000256" key="1">
    <source>
        <dbReference type="HAMAP-Rule" id="MF_00691"/>
    </source>
</evidence>
<accession>A0A318LGM5</accession>
<dbReference type="Pfam" id="PF03746">
    <property type="entry name" value="LamB_YcsF"/>
    <property type="match status" value="1"/>
</dbReference>
<dbReference type="SUPFAM" id="SSF88713">
    <property type="entry name" value="Glycoside hydrolase/deacetylase"/>
    <property type="match status" value="1"/>
</dbReference>
<comment type="subunit">
    <text evidence="1">Forms a complex composed of PxpA, PxpB and PxpC.</text>
</comment>
<dbReference type="GO" id="GO:0017168">
    <property type="term" value="F:5-oxoprolinase (ATP-hydrolyzing) activity"/>
    <property type="evidence" value="ECO:0007669"/>
    <property type="project" value="UniProtKB-UniRule"/>
</dbReference>
<proteinExistence type="inferred from homology"/>
<keyword evidence="1" id="KW-0378">Hydrolase</keyword>
<dbReference type="NCBIfam" id="NF003816">
    <property type="entry name" value="PRK05406.1-5"/>
    <property type="match status" value="1"/>
</dbReference>
<sequence length="248" mass="26384">MHIDLNADLGEGCGDDAAILRYVSSANIACGWHAGDARTMRDTARAALAHGVALGAHPSFPDRAHFGRRAMQRAPAQVYQDMLDQIGALDEIVREEGGQLQHVKPHGALYNQAAGDEALAEAIARAVHDYHPGLKLVGLAGGALVRQARLQGLNAVEEVFADRAYLADGSLAPRELPGAVIVNPVQAVAQTLRLVEQGQVTSQDGRTVQLRADSVCLHGDSAHALDVARRLRARLEARGIQVCPQRAA</sequence>
<comment type="function">
    <text evidence="1">Catalyzes the cleavage of 5-oxoproline to form L-glutamate coupled to the hydrolysis of ATP to ADP and inorganic phosphate.</text>
</comment>